<gene>
    <name evidence="2" type="ORF">I595_1852</name>
</gene>
<evidence type="ECO:0000256" key="1">
    <source>
        <dbReference type="SAM" id="Phobius"/>
    </source>
</evidence>
<keyword evidence="1" id="KW-0472">Membrane</keyword>
<dbReference type="EMBL" id="LDJX01000003">
    <property type="protein sequence ID" value="KPM32203.1"/>
    <property type="molecule type" value="Genomic_DNA"/>
</dbReference>
<comment type="caution">
    <text evidence="2">The sequence shown here is derived from an EMBL/GenBank/DDBJ whole genome shotgun (WGS) entry which is preliminary data.</text>
</comment>
<feature type="transmembrane region" description="Helical" evidence="1">
    <location>
        <begin position="15"/>
        <end position="36"/>
    </location>
</feature>
<keyword evidence="1" id="KW-0812">Transmembrane</keyword>
<keyword evidence="1" id="KW-1133">Transmembrane helix</keyword>
<evidence type="ECO:0000313" key="2">
    <source>
        <dbReference type="EMBL" id="KPM32203.1"/>
    </source>
</evidence>
<dbReference type="Proteomes" id="UP000050280">
    <property type="component" value="Unassembled WGS sequence"/>
</dbReference>
<organism evidence="2 3">
    <name type="scientific">Croceitalea dokdonensis DOKDO 023</name>
    <dbReference type="NCBI Taxonomy" id="1300341"/>
    <lineage>
        <taxon>Bacteria</taxon>
        <taxon>Pseudomonadati</taxon>
        <taxon>Bacteroidota</taxon>
        <taxon>Flavobacteriia</taxon>
        <taxon>Flavobacteriales</taxon>
        <taxon>Flavobacteriaceae</taxon>
        <taxon>Croceitalea</taxon>
    </lineage>
</organism>
<name>A0A0P7B006_9FLAO</name>
<dbReference type="RefSeq" id="WP_262485532.1">
    <property type="nucleotide sequence ID" value="NZ_LDJX01000003.1"/>
</dbReference>
<accession>A0A0P7B006</accession>
<reference evidence="2 3" key="1">
    <citation type="submission" date="2015-09" db="EMBL/GenBank/DDBJ databases">
        <title>Genome sequence of the marine flavobacterium Croceitalea dokdonensis DOKDO 023 that contains proton- and sodium-pumping rhodopsins.</title>
        <authorList>
            <person name="Kwon S.-K."/>
            <person name="Lee H.K."/>
            <person name="Kwak M.-J."/>
            <person name="Kim J.F."/>
        </authorList>
    </citation>
    <scope>NUCLEOTIDE SEQUENCE [LARGE SCALE GENOMIC DNA]</scope>
    <source>
        <strain evidence="2 3">DOKDO 023</strain>
    </source>
</reference>
<evidence type="ECO:0000313" key="3">
    <source>
        <dbReference type="Proteomes" id="UP000050280"/>
    </source>
</evidence>
<keyword evidence="3" id="KW-1185">Reference proteome</keyword>
<protein>
    <submittedName>
        <fullName evidence="2">Uncharacterized protein</fullName>
    </submittedName>
</protein>
<sequence>MLTRFLPLVAWGNGIFMIGVFAIVVVVLIIAVLSLMNSGKKS</sequence>
<proteinExistence type="predicted"/>
<dbReference type="AlphaFoldDB" id="A0A0P7B006"/>